<keyword evidence="3" id="KW-1003">Cell membrane</keyword>
<keyword evidence="4" id="KW-0732">Signal</keyword>
<feature type="chain" id="PRO_5046800486" evidence="4">
    <location>
        <begin position="29"/>
        <end position="244"/>
    </location>
</feature>
<keyword evidence="3" id="KW-0472">Membrane</keyword>
<comment type="subcellular location">
    <subcellularLocation>
        <location evidence="1">Cell envelope</location>
    </subcellularLocation>
</comment>
<proteinExistence type="inferred from homology"/>
<dbReference type="InterPro" id="IPR009830">
    <property type="entry name" value="LppX/LprAFG"/>
</dbReference>
<dbReference type="RefSeq" id="WP_252620666.1">
    <property type="nucleotide sequence ID" value="NZ_CP099490.1"/>
</dbReference>
<dbReference type="SUPFAM" id="SSF89392">
    <property type="entry name" value="Prokaryotic lipoproteins and lipoprotein localization factors"/>
    <property type="match status" value="1"/>
</dbReference>
<organism evidence="5 6">
    <name type="scientific">Ornithinimicrobium cryptoxanthini</name>
    <dbReference type="NCBI Taxonomy" id="2934161"/>
    <lineage>
        <taxon>Bacteria</taxon>
        <taxon>Bacillati</taxon>
        <taxon>Actinomycetota</taxon>
        <taxon>Actinomycetes</taxon>
        <taxon>Micrococcales</taxon>
        <taxon>Ornithinimicrobiaceae</taxon>
        <taxon>Ornithinimicrobium</taxon>
    </lineage>
</organism>
<evidence type="ECO:0000256" key="4">
    <source>
        <dbReference type="SAM" id="SignalP"/>
    </source>
</evidence>
<gene>
    <name evidence="5" type="ORF">NF557_15730</name>
</gene>
<dbReference type="CDD" id="cd16334">
    <property type="entry name" value="LppX-like"/>
    <property type="match status" value="1"/>
</dbReference>
<evidence type="ECO:0000313" key="6">
    <source>
        <dbReference type="Proteomes" id="UP001056535"/>
    </source>
</evidence>
<protein>
    <submittedName>
        <fullName evidence="5">LppX_LprAFG lipoprotein</fullName>
    </submittedName>
</protein>
<feature type="signal peptide" evidence="4">
    <location>
        <begin position="1"/>
        <end position="28"/>
    </location>
</feature>
<dbReference type="EMBL" id="CP099490">
    <property type="protein sequence ID" value="USQ76025.1"/>
    <property type="molecule type" value="Genomic_DNA"/>
</dbReference>
<dbReference type="PROSITE" id="PS51257">
    <property type="entry name" value="PROKAR_LIPOPROTEIN"/>
    <property type="match status" value="1"/>
</dbReference>
<dbReference type="Proteomes" id="UP001056535">
    <property type="component" value="Chromosome"/>
</dbReference>
<keyword evidence="6" id="KW-1185">Reference proteome</keyword>
<comment type="similarity">
    <text evidence="2">Belongs to the LppX/LprAFG lipoprotein family.</text>
</comment>
<evidence type="ECO:0000256" key="2">
    <source>
        <dbReference type="ARBA" id="ARBA00009194"/>
    </source>
</evidence>
<dbReference type="InterPro" id="IPR029046">
    <property type="entry name" value="LolA/LolB/LppX"/>
</dbReference>
<dbReference type="Gene3D" id="2.50.20.20">
    <property type="match status" value="1"/>
</dbReference>
<accession>A0ABY4YID7</accession>
<keyword evidence="5" id="KW-0449">Lipoprotein</keyword>
<evidence type="ECO:0000256" key="1">
    <source>
        <dbReference type="ARBA" id="ARBA00004196"/>
    </source>
</evidence>
<name>A0ABY4YID7_9MICO</name>
<reference evidence="5" key="1">
    <citation type="submission" date="2022-06" db="EMBL/GenBank/DDBJ databases">
        <title>Ornithinimicrobium JY.X270.</title>
        <authorList>
            <person name="Huang Y."/>
        </authorList>
    </citation>
    <scope>NUCLEOTIDE SEQUENCE</scope>
    <source>
        <strain evidence="5">JY.X270</strain>
    </source>
</reference>
<evidence type="ECO:0000313" key="5">
    <source>
        <dbReference type="EMBL" id="USQ76025.1"/>
    </source>
</evidence>
<dbReference type="Pfam" id="PF07161">
    <property type="entry name" value="LppX_LprAFG"/>
    <property type="match status" value="1"/>
</dbReference>
<evidence type="ECO:0000256" key="3">
    <source>
        <dbReference type="ARBA" id="ARBA00022475"/>
    </source>
</evidence>
<sequence>MRTNGRARRAHLPVALLAVGALALTACSGDGDGESVDDEVTTTAPTPQDRLAQAHEALAGAGSVHLVLEGVDLPDSAIILKAEGSGTMEPPAFEGTITAKVGGVQADVPTVAVDDTLYVKLPFAPGFINTAPEDLGVPDPAKLFAIEDGLAALLTKTESPAFGEQTRVGSEITQQITGTLPGDDVADLLFVGDRTQDFTVEYGLLEESWQVRTVTITGPFYPPDTATYKVTLDKYGEPVTITAP</sequence>